<sequence>MSCTITDEDPTCGVEDVNTRQGCTGNQLRIDPSHATKLFTRNLWQGRGIPNKYGTLQYTNRTRTASWNTTKKFLHPAG</sequence>
<comment type="caution">
    <text evidence="1">The sequence shown here is derived from an EMBL/GenBank/DDBJ whole genome shotgun (WGS) entry which is preliminary data.</text>
</comment>
<dbReference type="Proteomes" id="UP001159363">
    <property type="component" value="Chromosome 11"/>
</dbReference>
<protein>
    <submittedName>
        <fullName evidence="1">Uncharacterized protein</fullName>
    </submittedName>
</protein>
<accession>A0ABQ9GGB1</accession>
<reference evidence="1 2" key="1">
    <citation type="submission" date="2023-02" db="EMBL/GenBank/DDBJ databases">
        <title>LHISI_Scaffold_Assembly.</title>
        <authorList>
            <person name="Stuart O.P."/>
            <person name="Cleave R."/>
            <person name="Magrath M.J.L."/>
            <person name="Mikheyev A.S."/>
        </authorList>
    </citation>
    <scope>NUCLEOTIDE SEQUENCE [LARGE SCALE GENOMIC DNA]</scope>
    <source>
        <strain evidence="1">Daus_M_001</strain>
        <tissue evidence="1">Leg muscle</tissue>
    </source>
</reference>
<keyword evidence="2" id="KW-1185">Reference proteome</keyword>
<dbReference type="EMBL" id="JARBHB010000012">
    <property type="protein sequence ID" value="KAJ8870883.1"/>
    <property type="molecule type" value="Genomic_DNA"/>
</dbReference>
<proteinExistence type="predicted"/>
<organism evidence="1 2">
    <name type="scientific">Dryococelus australis</name>
    <dbReference type="NCBI Taxonomy" id="614101"/>
    <lineage>
        <taxon>Eukaryota</taxon>
        <taxon>Metazoa</taxon>
        <taxon>Ecdysozoa</taxon>
        <taxon>Arthropoda</taxon>
        <taxon>Hexapoda</taxon>
        <taxon>Insecta</taxon>
        <taxon>Pterygota</taxon>
        <taxon>Neoptera</taxon>
        <taxon>Polyneoptera</taxon>
        <taxon>Phasmatodea</taxon>
        <taxon>Verophasmatodea</taxon>
        <taxon>Anareolatae</taxon>
        <taxon>Phasmatidae</taxon>
        <taxon>Eurycanthinae</taxon>
        <taxon>Dryococelus</taxon>
    </lineage>
</organism>
<evidence type="ECO:0000313" key="1">
    <source>
        <dbReference type="EMBL" id="KAJ8870883.1"/>
    </source>
</evidence>
<evidence type="ECO:0000313" key="2">
    <source>
        <dbReference type="Proteomes" id="UP001159363"/>
    </source>
</evidence>
<gene>
    <name evidence="1" type="ORF">PR048_027184</name>
</gene>
<name>A0ABQ9GGB1_9NEOP</name>